<dbReference type="InterPro" id="IPR049232">
    <property type="entry name" value="DUF6829"/>
</dbReference>
<dbReference type="GO" id="GO:0005886">
    <property type="term" value="C:plasma membrane"/>
    <property type="evidence" value="ECO:0007669"/>
    <property type="project" value="TreeGrafter"/>
</dbReference>
<dbReference type="SUPFAM" id="SSF51206">
    <property type="entry name" value="cAMP-binding domain-like"/>
    <property type="match status" value="1"/>
</dbReference>
<proteinExistence type="predicted"/>
<feature type="transmembrane region" description="Helical" evidence="1">
    <location>
        <begin position="88"/>
        <end position="111"/>
    </location>
</feature>
<dbReference type="InterPro" id="IPR050818">
    <property type="entry name" value="KCNH_animal-type"/>
</dbReference>
<keyword evidence="1" id="KW-1133">Transmembrane helix</keyword>
<reference evidence="3" key="1">
    <citation type="submission" date="2023-08" db="EMBL/GenBank/DDBJ databases">
        <authorList>
            <person name="Chen Y."/>
            <person name="Shah S."/>
            <person name="Dougan E. K."/>
            <person name="Thang M."/>
            <person name="Chan C."/>
        </authorList>
    </citation>
    <scope>NUCLEOTIDE SEQUENCE</scope>
</reference>
<dbReference type="InterPro" id="IPR018490">
    <property type="entry name" value="cNMP-bd_dom_sf"/>
</dbReference>
<dbReference type="Proteomes" id="UP001178507">
    <property type="component" value="Unassembled WGS sequence"/>
</dbReference>
<dbReference type="Gene3D" id="1.10.287.70">
    <property type="match status" value="1"/>
</dbReference>
<organism evidence="3 4">
    <name type="scientific">Effrenium voratum</name>
    <dbReference type="NCBI Taxonomy" id="2562239"/>
    <lineage>
        <taxon>Eukaryota</taxon>
        <taxon>Sar</taxon>
        <taxon>Alveolata</taxon>
        <taxon>Dinophyceae</taxon>
        <taxon>Suessiales</taxon>
        <taxon>Symbiodiniaceae</taxon>
        <taxon>Effrenium</taxon>
    </lineage>
</organism>
<evidence type="ECO:0000259" key="2">
    <source>
        <dbReference type="PROSITE" id="PS50042"/>
    </source>
</evidence>
<sequence>AMSSDARAYTAFRVMSSNPEDNPGSLRLHGCWMQLSMHCAGLHASMNHLKSVPAQPKTWSLNPSDYSESRDSSKSRLRPFHPEGRFRICWDLVSLVLLLCDALLLPISIAWDWRLGLDNAASTLLFCSIWSSLVFWTLDVLVNLNTAVYIKGLLVHRREAILSRYMRSWLLLDISLVSLDYLNVAQDFDTDLAFLRFGRIIRAFRLLRLLKMTKLDEIIQEMAASTGRQWIMLVIAIFNSAVAAMLVAHMVTCFWFWVGSATQADGRTSWIHLAGATGLDAGTQYVHSLRYVMNSPAPPTIAPDSAVERIVDIMNNIFTLVVIGSAVSKISGTLAELRAMNEARSRQRREIRVYLSSQDASFELVSRIMKFVEYKMDKISPVTFDPTLISLTLQTELYAGQRGQFLESVPIFRLTKVAFPDAFATICTKMQKHVFETKENIFNAGAVATSMYITATGKFLHRQADSQPQVERQVLGQEWFEELALYAESLVHHCTLTATTFAEVLSLDGQDLCTCLQYSPSCASMFCEYAKAFTESMKKFSSKPRHEQQLDKAEICCKRTKMYQELFPDPKTRLQNINLGNLVEETKSRETYEMNIESIESSPQSNSSSSSHASLAEYLAGLSGEQLQLDQLQTELWTHLVELHPQHGPYILFEKVLERDRAESSCINLLAMIFDRYDILVKPQADDSTRLQHGQWAQLQKVIKWIQPDTDQIHAALVLLAIRGLGKSPIVVNQIDCQGRPEKAVFYLVQNAQNVVPAVTALSEKGLYYLRSVLSIHEAFNFAQMLQGENVPANVAQLQEHVQEHGQQVFHCYILFLLGFMSGLSGGRGSKFLIARNAQVLIASMQVLTRLTELTPRSVYWGYMRARADSLLAPFATAEDLALVRLACLSRVQDNDGYIDLRSAWTTLGRKEKAALINHLLADGIQQQAMIFEFLPDCVQKALGNSSVGLARLLEVLVDLLINLGPALHGKVHGQMILIDLSDLSEFIAAVQNSFVFQTCISRSKLEVSGGKPARVQLEMTSDNWSRSNEADSDLMSLSYRLRDILQKQQWMESVLMHGDTVSL</sequence>
<dbReference type="PANTHER" id="PTHR10217:SF435">
    <property type="entry name" value="POTASSIUM VOLTAGE-GATED CHANNEL PROTEIN EAG"/>
    <property type="match status" value="1"/>
</dbReference>
<evidence type="ECO:0000313" key="3">
    <source>
        <dbReference type="EMBL" id="CAJ1395704.1"/>
    </source>
</evidence>
<keyword evidence="1" id="KW-0812">Transmembrane</keyword>
<evidence type="ECO:0000256" key="1">
    <source>
        <dbReference type="SAM" id="Phobius"/>
    </source>
</evidence>
<dbReference type="EMBL" id="CAUJNA010003206">
    <property type="protein sequence ID" value="CAJ1395704.1"/>
    <property type="molecule type" value="Genomic_DNA"/>
</dbReference>
<dbReference type="Pfam" id="PF20717">
    <property type="entry name" value="DUF6829"/>
    <property type="match status" value="1"/>
</dbReference>
<dbReference type="Gene3D" id="2.60.120.10">
    <property type="entry name" value="Jelly Rolls"/>
    <property type="match status" value="1"/>
</dbReference>
<keyword evidence="1" id="KW-0472">Membrane</keyword>
<gene>
    <name evidence="3" type="ORF">EVOR1521_LOCUS20079</name>
</gene>
<evidence type="ECO:0000313" key="4">
    <source>
        <dbReference type="Proteomes" id="UP001178507"/>
    </source>
</evidence>
<dbReference type="InterPro" id="IPR000595">
    <property type="entry name" value="cNMP-bd_dom"/>
</dbReference>
<feature type="domain" description="Cyclic nucleotide-binding" evidence="2">
    <location>
        <begin position="414"/>
        <end position="508"/>
    </location>
</feature>
<accession>A0AA36N7Q6</accession>
<dbReference type="AlphaFoldDB" id="A0AA36N7Q6"/>
<dbReference type="GO" id="GO:0042391">
    <property type="term" value="P:regulation of membrane potential"/>
    <property type="evidence" value="ECO:0007669"/>
    <property type="project" value="TreeGrafter"/>
</dbReference>
<comment type="caution">
    <text evidence="3">The sequence shown here is derived from an EMBL/GenBank/DDBJ whole genome shotgun (WGS) entry which is preliminary data.</text>
</comment>
<dbReference type="SUPFAM" id="SSF81324">
    <property type="entry name" value="Voltage-gated potassium channels"/>
    <property type="match status" value="1"/>
</dbReference>
<dbReference type="InterPro" id="IPR014710">
    <property type="entry name" value="RmlC-like_jellyroll"/>
</dbReference>
<dbReference type="GO" id="GO:0005249">
    <property type="term" value="F:voltage-gated potassium channel activity"/>
    <property type="evidence" value="ECO:0007669"/>
    <property type="project" value="TreeGrafter"/>
</dbReference>
<dbReference type="PROSITE" id="PS50042">
    <property type="entry name" value="CNMP_BINDING_3"/>
    <property type="match status" value="1"/>
</dbReference>
<protein>
    <recommendedName>
        <fullName evidence="2">Cyclic nucleotide-binding domain-containing protein</fullName>
    </recommendedName>
</protein>
<keyword evidence="4" id="KW-1185">Reference proteome</keyword>
<feature type="transmembrane region" description="Helical" evidence="1">
    <location>
        <begin position="230"/>
        <end position="258"/>
    </location>
</feature>
<dbReference type="PANTHER" id="PTHR10217">
    <property type="entry name" value="VOLTAGE AND LIGAND GATED POTASSIUM CHANNEL"/>
    <property type="match status" value="1"/>
</dbReference>
<name>A0AA36N7Q6_9DINO</name>
<feature type="transmembrane region" description="Helical" evidence="1">
    <location>
        <begin position="123"/>
        <end position="148"/>
    </location>
</feature>
<feature type="non-terminal residue" evidence="3">
    <location>
        <position position="1064"/>
    </location>
</feature>